<feature type="transmembrane region" description="Helical" evidence="1">
    <location>
        <begin position="20"/>
        <end position="40"/>
    </location>
</feature>
<organism evidence="2 3">
    <name type="scientific">Pseudarthrobacter phenanthrenivorans (strain DSM 18606 / JCM 16027 / LMG 23796 / Sphe3)</name>
    <name type="common">Arthrobacter phenanthrenivorans</name>
    <dbReference type="NCBI Taxonomy" id="930171"/>
    <lineage>
        <taxon>Bacteria</taxon>
        <taxon>Bacillati</taxon>
        <taxon>Actinomycetota</taxon>
        <taxon>Actinomycetes</taxon>
        <taxon>Micrococcales</taxon>
        <taxon>Micrococcaceae</taxon>
        <taxon>Pseudarthrobacter</taxon>
    </lineage>
</organism>
<feature type="transmembrane region" description="Helical" evidence="1">
    <location>
        <begin position="181"/>
        <end position="203"/>
    </location>
</feature>
<feature type="transmembrane region" description="Helical" evidence="1">
    <location>
        <begin position="325"/>
        <end position="344"/>
    </location>
</feature>
<keyword evidence="1" id="KW-1133">Transmembrane helix</keyword>
<accession>F0M1H6</accession>
<evidence type="ECO:0000313" key="3">
    <source>
        <dbReference type="Proteomes" id="UP000008639"/>
    </source>
</evidence>
<evidence type="ECO:0000256" key="1">
    <source>
        <dbReference type="SAM" id="Phobius"/>
    </source>
</evidence>
<dbReference type="STRING" id="930171.Asphe3_30620"/>
<gene>
    <name evidence="2" type="ordered locus">Asphe3_30620</name>
</gene>
<feature type="transmembrane region" description="Helical" evidence="1">
    <location>
        <begin position="382"/>
        <end position="402"/>
    </location>
</feature>
<dbReference type="Proteomes" id="UP000008639">
    <property type="component" value="Chromosome"/>
</dbReference>
<dbReference type="EMBL" id="CP002379">
    <property type="protein sequence ID" value="ADX74172.1"/>
    <property type="molecule type" value="Genomic_DNA"/>
</dbReference>
<feature type="transmembrane region" description="Helical" evidence="1">
    <location>
        <begin position="255"/>
        <end position="278"/>
    </location>
</feature>
<dbReference type="AlphaFoldDB" id="F0M1H6"/>
<feature type="transmembrane region" description="Helical" evidence="1">
    <location>
        <begin position="52"/>
        <end position="72"/>
    </location>
</feature>
<reference evidence="2 3" key="1">
    <citation type="journal article" date="2011" name="Stand. Genomic Sci.">
        <title>Complete genome sequence of Arthrobacter phenanthrenivorans type strain (Sphe3).</title>
        <authorList>
            <person name="Kallimanis A."/>
            <person name="Labutti K.M."/>
            <person name="Lapidus A."/>
            <person name="Clum A."/>
            <person name="Lykidis A."/>
            <person name="Mavromatis K."/>
            <person name="Pagani I."/>
            <person name="Liolios K."/>
            <person name="Ivanova N."/>
            <person name="Goodwin L."/>
            <person name="Pitluck S."/>
            <person name="Chen A."/>
            <person name="Palaniappan K."/>
            <person name="Markowitz V."/>
            <person name="Bristow J."/>
            <person name="Velentzas A.D."/>
            <person name="Perisynakis A."/>
            <person name="Ouzounis C.C."/>
            <person name="Kyrpides N.C."/>
            <person name="Koukkou A.I."/>
            <person name="Drainas C."/>
        </authorList>
    </citation>
    <scope>NUCLEOTIDE SEQUENCE [LARGE SCALE GENOMIC DNA]</scope>
    <source>
        <strain evidence="3">DSM 18606 / JCM 16027 / LMG 23796 / Sphe3</strain>
    </source>
</reference>
<feature type="transmembrane region" description="Helical" evidence="1">
    <location>
        <begin position="290"/>
        <end position="313"/>
    </location>
</feature>
<keyword evidence="1" id="KW-0472">Membrane</keyword>
<keyword evidence="1" id="KW-0812">Transmembrane</keyword>
<dbReference type="KEGG" id="apn:Asphe3_30620"/>
<feature type="transmembrane region" description="Helical" evidence="1">
    <location>
        <begin position="124"/>
        <end position="142"/>
    </location>
</feature>
<feature type="transmembrane region" description="Helical" evidence="1">
    <location>
        <begin position="224"/>
        <end position="243"/>
    </location>
</feature>
<dbReference type="HOGENOM" id="CLU_679064_0_0_11"/>
<sequence length="405" mass="43257">MNPGALGRLLSVIESGRRPVYFSLLSSAVLASLTGVRFLVLVGSIPPSEYGILNLLTLLSTLMPLVLSLGLSPQYQRVAHVFGPRKVPSLLRTSVQALVVATIPGYLVLYYISSPVLEGDGLLTASLFVLVISLATAIATFASQIMLGLNYRSTAALIMFGVNSGATVALVPALAFDNIEAVSILGWWALFSTCAALASYAVVGSQSTRVRSRRRVVSFREGMFSIPAQIGPWLFIFMVRYMIGINIDPDSVADFAITSTVVDMAFLVSVSILSYFSNRVMVGQQSPAKGLLYTIPIFVVMSSIGSVAVSWILPHVGRPGYDFSLGLALVLTLAGVARIHISAWRARALGAAKLHISSVAYLAVVGVSLLGFLLWPSTSLEVYAWVTLAGFVTVAVIQQASVHKR</sequence>
<name>F0M1H6_PSEPM</name>
<evidence type="ECO:0008006" key="4">
    <source>
        <dbReference type="Google" id="ProtNLM"/>
    </source>
</evidence>
<evidence type="ECO:0000313" key="2">
    <source>
        <dbReference type="EMBL" id="ADX74172.1"/>
    </source>
</evidence>
<feature type="transmembrane region" description="Helical" evidence="1">
    <location>
        <begin position="93"/>
        <end position="112"/>
    </location>
</feature>
<feature type="transmembrane region" description="Helical" evidence="1">
    <location>
        <begin position="154"/>
        <end position="175"/>
    </location>
</feature>
<feature type="transmembrane region" description="Helical" evidence="1">
    <location>
        <begin position="356"/>
        <end position="376"/>
    </location>
</feature>
<protein>
    <recommendedName>
        <fullName evidence="4">Membrane protein involved in the export of O-antigen and teichoic acid</fullName>
    </recommendedName>
</protein>
<proteinExistence type="predicted"/>